<dbReference type="EMBL" id="JBJJXI010000056">
    <property type="protein sequence ID" value="KAL3399354.1"/>
    <property type="molecule type" value="Genomic_DNA"/>
</dbReference>
<evidence type="ECO:0000256" key="2">
    <source>
        <dbReference type="SAM" id="SignalP"/>
    </source>
</evidence>
<evidence type="ECO:0000313" key="3">
    <source>
        <dbReference type="EMBL" id="KAL3399354.1"/>
    </source>
</evidence>
<proteinExistence type="predicted"/>
<reference evidence="3 4" key="1">
    <citation type="journal article" date="2024" name="bioRxiv">
        <title>A reference genome for Trichogramma kaykai: A tiny desert-dwelling parasitoid wasp with competing sex-ratio distorters.</title>
        <authorList>
            <person name="Culotta J."/>
            <person name="Lindsey A.R."/>
        </authorList>
    </citation>
    <scope>NUCLEOTIDE SEQUENCE [LARGE SCALE GENOMIC DNA]</scope>
    <source>
        <strain evidence="3 4">KSX58</strain>
    </source>
</reference>
<accession>A0ABD2X235</accession>
<feature type="chain" id="PRO_5044833291" evidence="2">
    <location>
        <begin position="27"/>
        <end position="177"/>
    </location>
</feature>
<feature type="compositionally biased region" description="Polar residues" evidence="1">
    <location>
        <begin position="37"/>
        <end position="54"/>
    </location>
</feature>
<protein>
    <submittedName>
        <fullName evidence="3">Uncharacterized protein</fullName>
    </submittedName>
</protein>
<keyword evidence="4" id="KW-1185">Reference proteome</keyword>
<sequence>MFKSPLLFVFLSAVCFTLLAFNDVEAGKKGTEKPEKTQTAQKRSVQNRPTSTARPNKPAPTAKLNRPTTAAKQTKNTGFFDKVFDNVQHGLVEMSSKAILNSVKAASKITGEKIFQGIHKCPDGTISIGRNCTTSANNTTVANNTTPVINTTPAINTISAINTTLANNTTLAAGKAE</sequence>
<name>A0ABD2X235_9HYME</name>
<comment type="caution">
    <text evidence="3">The sequence shown here is derived from an EMBL/GenBank/DDBJ whole genome shotgun (WGS) entry which is preliminary data.</text>
</comment>
<keyword evidence="2" id="KW-0732">Signal</keyword>
<feature type="signal peptide" evidence="2">
    <location>
        <begin position="1"/>
        <end position="26"/>
    </location>
</feature>
<feature type="region of interest" description="Disordered" evidence="1">
    <location>
        <begin position="28"/>
        <end position="72"/>
    </location>
</feature>
<evidence type="ECO:0000256" key="1">
    <source>
        <dbReference type="SAM" id="MobiDB-lite"/>
    </source>
</evidence>
<evidence type="ECO:0000313" key="4">
    <source>
        <dbReference type="Proteomes" id="UP001627154"/>
    </source>
</evidence>
<dbReference type="Proteomes" id="UP001627154">
    <property type="component" value="Unassembled WGS sequence"/>
</dbReference>
<gene>
    <name evidence="3" type="ORF">TKK_007217</name>
</gene>
<dbReference type="AlphaFoldDB" id="A0ABD2X235"/>
<organism evidence="3 4">
    <name type="scientific">Trichogramma kaykai</name>
    <dbReference type="NCBI Taxonomy" id="54128"/>
    <lineage>
        <taxon>Eukaryota</taxon>
        <taxon>Metazoa</taxon>
        <taxon>Ecdysozoa</taxon>
        <taxon>Arthropoda</taxon>
        <taxon>Hexapoda</taxon>
        <taxon>Insecta</taxon>
        <taxon>Pterygota</taxon>
        <taxon>Neoptera</taxon>
        <taxon>Endopterygota</taxon>
        <taxon>Hymenoptera</taxon>
        <taxon>Apocrita</taxon>
        <taxon>Proctotrupomorpha</taxon>
        <taxon>Chalcidoidea</taxon>
        <taxon>Trichogrammatidae</taxon>
        <taxon>Trichogramma</taxon>
    </lineage>
</organism>